<dbReference type="CDD" id="cd08916">
    <property type="entry name" value="TrHb3_P"/>
    <property type="match status" value="1"/>
</dbReference>
<evidence type="ECO:0000256" key="4">
    <source>
        <dbReference type="ARBA" id="ARBA00023004"/>
    </source>
</evidence>
<protein>
    <submittedName>
        <fullName evidence="5">Group III truncated hemoglobin</fullName>
    </submittedName>
</protein>
<accession>A0ABU7RIX7</accession>
<organism evidence="5 6">
    <name type="scientific">Niabella digestorum</name>
    <dbReference type="NCBI Taxonomy" id="3117701"/>
    <lineage>
        <taxon>Bacteria</taxon>
        <taxon>Pseudomonadati</taxon>
        <taxon>Bacteroidota</taxon>
        <taxon>Chitinophagia</taxon>
        <taxon>Chitinophagales</taxon>
        <taxon>Chitinophagaceae</taxon>
        <taxon>Niabella</taxon>
    </lineage>
</organism>
<name>A0ABU7RIX7_9BACT</name>
<dbReference type="InterPro" id="IPR009050">
    <property type="entry name" value="Globin-like_sf"/>
</dbReference>
<evidence type="ECO:0000313" key="5">
    <source>
        <dbReference type="EMBL" id="MEE6187902.1"/>
    </source>
</evidence>
<keyword evidence="2" id="KW-0349">Heme</keyword>
<evidence type="ECO:0000256" key="1">
    <source>
        <dbReference type="ARBA" id="ARBA00022448"/>
    </source>
</evidence>
<dbReference type="InterPro" id="IPR001486">
    <property type="entry name" value="Hemoglobin_trunc"/>
</dbReference>
<evidence type="ECO:0000256" key="3">
    <source>
        <dbReference type="ARBA" id="ARBA00022723"/>
    </source>
</evidence>
<comment type="caution">
    <text evidence="5">The sequence shown here is derived from an EMBL/GenBank/DDBJ whole genome shotgun (WGS) entry which is preliminary data.</text>
</comment>
<reference evidence="5 6" key="1">
    <citation type="submission" date="2024-01" db="EMBL/GenBank/DDBJ databases">
        <title>Niabella digestum sp. nov., isolated from waste digestion system.</title>
        <authorList>
            <person name="Zhang L."/>
        </authorList>
    </citation>
    <scope>NUCLEOTIDE SEQUENCE [LARGE SCALE GENOMIC DNA]</scope>
    <source>
        <strain evidence="5 6">A18</strain>
    </source>
</reference>
<dbReference type="Gene3D" id="1.10.490.10">
    <property type="entry name" value="Globins"/>
    <property type="match status" value="1"/>
</dbReference>
<keyword evidence="4" id="KW-0408">Iron</keyword>
<proteinExistence type="predicted"/>
<keyword evidence="3" id="KW-0479">Metal-binding</keyword>
<sequence>MKNDIRSIEDIRSLVDTFYGKVRNDATIGPIFNQVIEGRWPEHLQKMYRFWQTVLLGEHTYFGSPFPPHAQLPIDRTHFAIWLNLWHETVNELFNGEKANEAKWRADKMAAMFITKIEYYNNNSAARPLI</sequence>
<evidence type="ECO:0000256" key="2">
    <source>
        <dbReference type="ARBA" id="ARBA00022617"/>
    </source>
</evidence>
<dbReference type="Proteomes" id="UP001357452">
    <property type="component" value="Unassembled WGS sequence"/>
</dbReference>
<keyword evidence="6" id="KW-1185">Reference proteome</keyword>
<dbReference type="InterPro" id="IPR012292">
    <property type="entry name" value="Globin/Proto"/>
</dbReference>
<gene>
    <name evidence="5" type="ORF">V2H41_11525</name>
</gene>
<dbReference type="Pfam" id="PF01152">
    <property type="entry name" value="Bac_globin"/>
    <property type="match status" value="1"/>
</dbReference>
<evidence type="ECO:0000313" key="6">
    <source>
        <dbReference type="Proteomes" id="UP001357452"/>
    </source>
</evidence>
<dbReference type="RefSeq" id="WP_330975308.1">
    <property type="nucleotide sequence ID" value="NZ_JAZGLY010000007.1"/>
</dbReference>
<keyword evidence="1" id="KW-0813">Transport</keyword>
<dbReference type="EMBL" id="JAZGLY010000007">
    <property type="protein sequence ID" value="MEE6187902.1"/>
    <property type="molecule type" value="Genomic_DNA"/>
</dbReference>
<dbReference type="SUPFAM" id="SSF46458">
    <property type="entry name" value="Globin-like"/>
    <property type="match status" value="1"/>
</dbReference>